<dbReference type="GO" id="GO:0000139">
    <property type="term" value="C:Golgi membrane"/>
    <property type="evidence" value="ECO:0007669"/>
    <property type="project" value="UniProtKB-SubCell"/>
</dbReference>
<name>A0A5N5TPJ2_9CRUS</name>
<comment type="similarity">
    <text evidence="2 6">Belongs to the caveolin family.</text>
</comment>
<keyword evidence="8" id="KW-1133">Transmembrane helix</keyword>
<keyword evidence="5 6" id="KW-0472">Membrane</keyword>
<evidence type="ECO:0000256" key="1">
    <source>
        <dbReference type="ARBA" id="ARBA00004202"/>
    </source>
</evidence>
<dbReference type="InterPro" id="IPR001612">
    <property type="entry name" value="Caveolin"/>
</dbReference>
<evidence type="ECO:0000256" key="4">
    <source>
        <dbReference type="ARBA" id="ARBA00023034"/>
    </source>
</evidence>
<comment type="caution">
    <text evidence="9">The sequence shown here is derived from an EMBL/GenBank/DDBJ whole genome shotgun (WGS) entry which is preliminary data.</text>
</comment>
<evidence type="ECO:0000256" key="3">
    <source>
        <dbReference type="ARBA" id="ARBA00022475"/>
    </source>
</evidence>
<reference evidence="9 10" key="1">
    <citation type="journal article" date="2019" name="PLoS Biol.">
        <title>Sex chromosomes control vertical transmission of feminizing Wolbachia symbionts in an isopod.</title>
        <authorList>
            <person name="Becking T."/>
            <person name="Chebbi M.A."/>
            <person name="Giraud I."/>
            <person name="Moumen B."/>
            <person name="Laverre T."/>
            <person name="Caubet Y."/>
            <person name="Peccoud J."/>
            <person name="Gilbert C."/>
            <person name="Cordaux R."/>
        </authorList>
    </citation>
    <scope>NUCLEOTIDE SEQUENCE [LARGE SCALE GENOMIC DNA]</scope>
    <source>
        <strain evidence="9">ANa2</strain>
        <tissue evidence="9">Whole body excluding digestive tract and cuticle</tissue>
    </source>
</reference>
<evidence type="ECO:0000256" key="2">
    <source>
        <dbReference type="ARBA" id="ARBA00010988"/>
    </source>
</evidence>
<sequence length="188" mass="21437">FFVAPRKEFADEEEDHSELIDTSSKKSLKLRNNEVQPMGKSFADMSGSRDPNNLNSHCQVEFDDIIGEPGEPLTPEFCWNCSRKCYTITQRFLYIILVVIFSPFIAFFTGCAFACVAFQQIWCIGPCLRCWKINLATVRNFWWGFLLACCGPCAEVLGLYFSKIKVRYQKLPDSDSTDESVAAGYFNI</sequence>
<gene>
    <name evidence="9" type="primary">CAV2</name>
    <name evidence="9" type="ORF">Anas_03997</name>
</gene>
<protein>
    <recommendedName>
        <fullName evidence="6">Caveolin</fullName>
    </recommendedName>
</protein>
<dbReference type="GO" id="GO:0005901">
    <property type="term" value="C:caveola"/>
    <property type="evidence" value="ECO:0007669"/>
    <property type="project" value="UniProtKB-SubCell"/>
</dbReference>
<feature type="transmembrane region" description="Helical" evidence="8">
    <location>
        <begin position="92"/>
        <end position="121"/>
    </location>
</feature>
<dbReference type="Proteomes" id="UP000326759">
    <property type="component" value="Unassembled WGS sequence"/>
</dbReference>
<evidence type="ECO:0000313" key="9">
    <source>
        <dbReference type="EMBL" id="KAB7508042.1"/>
    </source>
</evidence>
<comment type="subcellular location">
    <subcellularLocation>
        <location evidence="1 6">Cell membrane</location>
        <topology evidence="1 6">Peripheral membrane protein</topology>
    </subcellularLocation>
    <subcellularLocation>
        <location evidence="6">Golgi apparatus membrane</location>
        <topology evidence="6">Peripheral membrane protein</topology>
    </subcellularLocation>
    <subcellularLocation>
        <location evidence="6">Membrane</location>
        <location evidence="6">Caveola</location>
        <topology evidence="6">Peripheral membrane protein</topology>
    </subcellularLocation>
</comment>
<evidence type="ECO:0000313" key="10">
    <source>
        <dbReference type="Proteomes" id="UP000326759"/>
    </source>
</evidence>
<feature type="transmembrane region" description="Helical" evidence="8">
    <location>
        <begin position="141"/>
        <end position="161"/>
    </location>
</feature>
<evidence type="ECO:0000256" key="6">
    <source>
        <dbReference type="RuleBase" id="RU000680"/>
    </source>
</evidence>
<dbReference type="EMBL" id="SEYY01000089">
    <property type="protein sequence ID" value="KAB7508042.1"/>
    <property type="molecule type" value="Genomic_DNA"/>
</dbReference>
<dbReference type="GO" id="GO:0070836">
    <property type="term" value="P:caveola assembly"/>
    <property type="evidence" value="ECO:0007669"/>
    <property type="project" value="InterPro"/>
</dbReference>
<dbReference type="OrthoDB" id="5917823at2759"/>
<evidence type="ECO:0000256" key="8">
    <source>
        <dbReference type="SAM" id="Phobius"/>
    </source>
</evidence>
<dbReference type="AlphaFoldDB" id="A0A5N5TPJ2"/>
<dbReference type="GO" id="GO:0060090">
    <property type="term" value="F:molecular adaptor activity"/>
    <property type="evidence" value="ECO:0007669"/>
    <property type="project" value="TreeGrafter"/>
</dbReference>
<proteinExistence type="inferred from homology"/>
<dbReference type="PANTHER" id="PTHR10844">
    <property type="entry name" value="CAVEOLIN"/>
    <property type="match status" value="1"/>
</dbReference>
<comment type="function">
    <text evidence="6">May act as a scaffolding protein within caveolar membranes. Interacts directly with G-protein alpha subunits and can functionally regulate their activity.</text>
</comment>
<dbReference type="Pfam" id="PF01146">
    <property type="entry name" value="Caveolin"/>
    <property type="match status" value="1"/>
</dbReference>
<keyword evidence="10" id="KW-1185">Reference proteome</keyword>
<keyword evidence="8" id="KW-0812">Transmembrane</keyword>
<feature type="region of interest" description="Disordered" evidence="7">
    <location>
        <begin position="1"/>
        <end position="26"/>
    </location>
</feature>
<accession>A0A5N5TPJ2</accession>
<dbReference type="PANTHER" id="PTHR10844:SF19">
    <property type="entry name" value="CAVEOLIN-2"/>
    <property type="match status" value="1"/>
</dbReference>
<feature type="non-terminal residue" evidence="9">
    <location>
        <position position="1"/>
    </location>
</feature>
<keyword evidence="3 6" id="KW-1003">Cell membrane</keyword>
<evidence type="ECO:0000256" key="5">
    <source>
        <dbReference type="ARBA" id="ARBA00023136"/>
    </source>
</evidence>
<organism evidence="9 10">
    <name type="scientific">Armadillidium nasatum</name>
    <dbReference type="NCBI Taxonomy" id="96803"/>
    <lineage>
        <taxon>Eukaryota</taxon>
        <taxon>Metazoa</taxon>
        <taxon>Ecdysozoa</taxon>
        <taxon>Arthropoda</taxon>
        <taxon>Crustacea</taxon>
        <taxon>Multicrustacea</taxon>
        <taxon>Malacostraca</taxon>
        <taxon>Eumalacostraca</taxon>
        <taxon>Peracarida</taxon>
        <taxon>Isopoda</taxon>
        <taxon>Oniscidea</taxon>
        <taxon>Crinocheta</taxon>
        <taxon>Armadillidiidae</taxon>
        <taxon>Armadillidium</taxon>
    </lineage>
</organism>
<evidence type="ECO:0000256" key="7">
    <source>
        <dbReference type="SAM" id="MobiDB-lite"/>
    </source>
</evidence>
<keyword evidence="4 6" id="KW-0333">Golgi apparatus</keyword>